<dbReference type="SMART" id="SM01294">
    <property type="entry name" value="PKS_PP_betabranch"/>
    <property type="match status" value="1"/>
</dbReference>
<dbReference type="Gene3D" id="3.40.47.10">
    <property type="match status" value="1"/>
</dbReference>
<dbReference type="InterPro" id="IPR013968">
    <property type="entry name" value="PKS_KR"/>
</dbReference>
<feature type="active site" description="Proton acceptor; for dehydratase activity" evidence="9">
    <location>
        <position position="960"/>
    </location>
</feature>
<gene>
    <name evidence="13" type="ORF">HNR67_006288</name>
</gene>
<proteinExistence type="predicted"/>
<keyword evidence="3" id="KW-0596">Phosphopantetheine</keyword>
<feature type="domain" description="Ketosynthase family 3 (KS3)" evidence="11">
    <location>
        <begin position="33"/>
        <end position="459"/>
    </location>
</feature>
<dbReference type="InterPro" id="IPR032821">
    <property type="entry name" value="PKS_assoc"/>
</dbReference>
<keyword evidence="14" id="KW-1185">Reference proteome</keyword>
<dbReference type="InterPro" id="IPR036291">
    <property type="entry name" value="NAD(P)-bd_dom_sf"/>
</dbReference>
<evidence type="ECO:0000259" key="11">
    <source>
        <dbReference type="PROSITE" id="PS52004"/>
    </source>
</evidence>
<dbReference type="InterPro" id="IPR014031">
    <property type="entry name" value="Ketoacyl_synth_C"/>
</dbReference>
<dbReference type="InterPro" id="IPR016039">
    <property type="entry name" value="Thiolase-like"/>
</dbReference>
<dbReference type="CDD" id="cd00833">
    <property type="entry name" value="PKS"/>
    <property type="match status" value="1"/>
</dbReference>
<dbReference type="SMART" id="SM00825">
    <property type="entry name" value="PKS_KS"/>
    <property type="match status" value="1"/>
</dbReference>
<dbReference type="Gene3D" id="3.10.129.110">
    <property type="entry name" value="Polyketide synthase dehydratase"/>
    <property type="match status" value="1"/>
</dbReference>
<dbReference type="FunFam" id="3.40.47.10:FF:000019">
    <property type="entry name" value="Polyketide synthase type I"/>
    <property type="match status" value="1"/>
</dbReference>
<dbReference type="InterPro" id="IPR014030">
    <property type="entry name" value="Ketoacyl_synth_N"/>
</dbReference>
<dbReference type="GO" id="GO:0004315">
    <property type="term" value="F:3-oxoacyl-[acyl-carrier-protein] synthase activity"/>
    <property type="evidence" value="ECO:0007669"/>
    <property type="project" value="InterPro"/>
</dbReference>
<dbReference type="InterPro" id="IPR036736">
    <property type="entry name" value="ACP-like_sf"/>
</dbReference>
<dbReference type="GO" id="GO:0031177">
    <property type="term" value="F:phosphopantetheine binding"/>
    <property type="evidence" value="ECO:0007669"/>
    <property type="project" value="InterPro"/>
</dbReference>
<dbReference type="InterPro" id="IPR020807">
    <property type="entry name" value="PKS_DH"/>
</dbReference>
<evidence type="ECO:0000259" key="12">
    <source>
        <dbReference type="PROSITE" id="PS52019"/>
    </source>
</evidence>
<evidence type="ECO:0000256" key="3">
    <source>
        <dbReference type="ARBA" id="ARBA00022450"/>
    </source>
</evidence>
<evidence type="ECO:0000256" key="8">
    <source>
        <dbReference type="ARBA" id="ARBA00023315"/>
    </source>
</evidence>
<accession>A0A7W7CFA3</accession>
<dbReference type="InterPro" id="IPR020806">
    <property type="entry name" value="PKS_PP-bd"/>
</dbReference>
<name>A0A7W7CFA3_9PSEU</name>
<evidence type="ECO:0000256" key="7">
    <source>
        <dbReference type="ARBA" id="ARBA00023268"/>
    </source>
</evidence>
<dbReference type="SMART" id="SM00823">
    <property type="entry name" value="PKS_PP"/>
    <property type="match status" value="1"/>
</dbReference>
<dbReference type="InterPro" id="IPR049551">
    <property type="entry name" value="PKS_DH_C"/>
</dbReference>
<dbReference type="Pfam" id="PF08659">
    <property type="entry name" value="KR"/>
    <property type="match status" value="1"/>
</dbReference>
<dbReference type="CDD" id="cd08956">
    <property type="entry name" value="KR_3_FAS_SDR_x"/>
    <property type="match status" value="1"/>
</dbReference>
<feature type="region of interest" description="C-terminal hotdog fold" evidence="9">
    <location>
        <begin position="1061"/>
        <end position="1186"/>
    </location>
</feature>
<evidence type="ECO:0000256" key="1">
    <source>
        <dbReference type="ARBA" id="ARBA00001957"/>
    </source>
</evidence>
<dbReference type="SMART" id="SM00826">
    <property type="entry name" value="PKS_DH"/>
    <property type="match status" value="1"/>
</dbReference>
<organism evidence="13 14">
    <name type="scientific">Crossiella cryophila</name>
    <dbReference type="NCBI Taxonomy" id="43355"/>
    <lineage>
        <taxon>Bacteria</taxon>
        <taxon>Bacillati</taxon>
        <taxon>Actinomycetota</taxon>
        <taxon>Actinomycetes</taxon>
        <taxon>Pseudonocardiales</taxon>
        <taxon>Pseudonocardiaceae</taxon>
        <taxon>Crossiella</taxon>
    </lineage>
</organism>
<dbReference type="InterPro" id="IPR020841">
    <property type="entry name" value="PKS_Beta-ketoAc_synthase_dom"/>
</dbReference>
<dbReference type="GO" id="GO:0033068">
    <property type="term" value="P:macrolide biosynthetic process"/>
    <property type="evidence" value="ECO:0007669"/>
    <property type="project" value="UniProtKB-ARBA"/>
</dbReference>
<feature type="region of interest" description="N-terminal hotdog fold" evidence="9">
    <location>
        <begin position="928"/>
        <end position="1050"/>
    </location>
</feature>
<protein>
    <submittedName>
        <fullName evidence="13">Acyl transferase domain-containing protein</fullName>
    </submittedName>
</protein>
<dbReference type="Proteomes" id="UP000533598">
    <property type="component" value="Unassembled WGS sequence"/>
</dbReference>
<dbReference type="InterPro" id="IPR014043">
    <property type="entry name" value="Acyl_transferase_dom"/>
</dbReference>
<dbReference type="InterPro" id="IPR042104">
    <property type="entry name" value="PKS_dehydratase_sf"/>
</dbReference>
<dbReference type="PANTHER" id="PTHR43775">
    <property type="entry name" value="FATTY ACID SYNTHASE"/>
    <property type="match status" value="1"/>
</dbReference>
<dbReference type="Pfam" id="PF14765">
    <property type="entry name" value="PS-DH"/>
    <property type="match status" value="1"/>
</dbReference>
<dbReference type="SUPFAM" id="SSF52151">
    <property type="entry name" value="FabD/lysophospholipase-like"/>
    <property type="match status" value="1"/>
</dbReference>
<dbReference type="PANTHER" id="PTHR43775:SF51">
    <property type="entry name" value="INACTIVE PHENOLPHTHIOCEROL SYNTHESIS POLYKETIDE SYNTHASE TYPE I PKS1-RELATED"/>
    <property type="match status" value="1"/>
</dbReference>
<dbReference type="InterPro" id="IPR015083">
    <property type="entry name" value="NorB/c/GfsB-D-like_docking"/>
</dbReference>
<dbReference type="InterPro" id="IPR049900">
    <property type="entry name" value="PKS_mFAS_DH"/>
</dbReference>
<dbReference type="Pfam" id="PF08990">
    <property type="entry name" value="Docking"/>
    <property type="match status" value="1"/>
</dbReference>
<evidence type="ECO:0000256" key="4">
    <source>
        <dbReference type="ARBA" id="ARBA00022553"/>
    </source>
</evidence>
<dbReference type="InterPro" id="IPR018201">
    <property type="entry name" value="Ketoacyl_synth_AS"/>
</dbReference>
<feature type="domain" description="Carrier" evidence="10">
    <location>
        <begin position="1665"/>
        <end position="1743"/>
    </location>
</feature>
<dbReference type="GO" id="GO:0004312">
    <property type="term" value="F:fatty acid synthase activity"/>
    <property type="evidence" value="ECO:0007669"/>
    <property type="project" value="TreeGrafter"/>
</dbReference>
<dbReference type="InterPro" id="IPR055123">
    <property type="entry name" value="SpnB-like_Rossmann"/>
</dbReference>
<keyword evidence="4" id="KW-0597">Phosphoprotein</keyword>
<dbReference type="RefSeq" id="WP_185005831.1">
    <property type="nucleotide sequence ID" value="NZ_JACHMH010000001.1"/>
</dbReference>
<dbReference type="Gene3D" id="3.40.50.720">
    <property type="entry name" value="NAD(P)-binding Rossmann-like Domain"/>
    <property type="match status" value="1"/>
</dbReference>
<comment type="pathway">
    <text evidence="2">Antibiotic biosynthesis.</text>
</comment>
<dbReference type="Pfam" id="PF22953">
    <property type="entry name" value="SpnB_Rossmann"/>
    <property type="match status" value="1"/>
</dbReference>
<keyword evidence="6" id="KW-0045">Antibiotic biosynthesis</keyword>
<dbReference type="GO" id="GO:0006633">
    <property type="term" value="P:fatty acid biosynthetic process"/>
    <property type="evidence" value="ECO:0007669"/>
    <property type="project" value="InterPro"/>
</dbReference>
<dbReference type="SUPFAM" id="SSF47336">
    <property type="entry name" value="ACP-like"/>
    <property type="match status" value="1"/>
</dbReference>
<dbReference type="SUPFAM" id="SSF51735">
    <property type="entry name" value="NAD(P)-binding Rossmann-fold domains"/>
    <property type="match status" value="2"/>
</dbReference>
<keyword evidence="5 13" id="KW-0808">Transferase</keyword>
<dbReference type="Pfam" id="PF00698">
    <property type="entry name" value="Acyl_transf_1"/>
    <property type="match status" value="1"/>
</dbReference>
<dbReference type="FunFam" id="3.40.366.10:FF:000002">
    <property type="entry name" value="Probable polyketide synthase 2"/>
    <property type="match status" value="1"/>
</dbReference>
<dbReference type="SMART" id="SM00827">
    <property type="entry name" value="PKS_AT"/>
    <property type="match status" value="1"/>
</dbReference>
<evidence type="ECO:0000313" key="14">
    <source>
        <dbReference type="Proteomes" id="UP000533598"/>
    </source>
</evidence>
<evidence type="ECO:0000256" key="9">
    <source>
        <dbReference type="PROSITE-ProRule" id="PRU01363"/>
    </source>
</evidence>
<keyword evidence="8" id="KW-0012">Acyltransferase</keyword>
<dbReference type="PROSITE" id="PS52004">
    <property type="entry name" value="KS3_2"/>
    <property type="match status" value="1"/>
</dbReference>
<evidence type="ECO:0000256" key="6">
    <source>
        <dbReference type="ARBA" id="ARBA00023194"/>
    </source>
</evidence>
<dbReference type="Gene3D" id="1.10.1200.10">
    <property type="entry name" value="ACP-like"/>
    <property type="match status" value="1"/>
</dbReference>
<feature type="domain" description="PKS/mFAS DH" evidence="12">
    <location>
        <begin position="928"/>
        <end position="1186"/>
    </location>
</feature>
<dbReference type="InterPro" id="IPR001227">
    <property type="entry name" value="Ac_transferase_dom_sf"/>
</dbReference>
<evidence type="ECO:0000256" key="2">
    <source>
        <dbReference type="ARBA" id="ARBA00004792"/>
    </source>
</evidence>
<dbReference type="InterPro" id="IPR049552">
    <property type="entry name" value="PKS_DH_N"/>
</dbReference>
<dbReference type="PROSITE" id="PS52019">
    <property type="entry name" value="PKS_MFAS_DH"/>
    <property type="match status" value="1"/>
</dbReference>
<comment type="caution">
    <text evidence="13">The sequence shown here is derived from an EMBL/GenBank/DDBJ whole genome shotgun (WGS) entry which is preliminary data.</text>
</comment>
<dbReference type="Pfam" id="PF02801">
    <property type="entry name" value="Ketoacyl-synt_C"/>
    <property type="match status" value="1"/>
</dbReference>
<evidence type="ECO:0000313" key="13">
    <source>
        <dbReference type="EMBL" id="MBB4680170.1"/>
    </source>
</evidence>
<dbReference type="SUPFAM" id="SSF53901">
    <property type="entry name" value="Thiolase-like"/>
    <property type="match status" value="1"/>
</dbReference>
<keyword evidence="7" id="KW-0511">Multifunctional enzyme</keyword>
<dbReference type="PROSITE" id="PS50075">
    <property type="entry name" value="CARRIER"/>
    <property type="match status" value="1"/>
</dbReference>
<dbReference type="PROSITE" id="PS00606">
    <property type="entry name" value="KS3_1"/>
    <property type="match status" value="1"/>
</dbReference>
<comment type="cofactor">
    <cofactor evidence="1">
        <name>pantetheine 4'-phosphate</name>
        <dbReference type="ChEBI" id="CHEBI:47942"/>
    </cofactor>
</comment>
<dbReference type="Gene3D" id="3.30.70.3290">
    <property type="match status" value="1"/>
</dbReference>
<dbReference type="InterPro" id="IPR016035">
    <property type="entry name" value="Acyl_Trfase/lysoPLipase"/>
</dbReference>
<evidence type="ECO:0000256" key="5">
    <source>
        <dbReference type="ARBA" id="ARBA00022679"/>
    </source>
</evidence>
<dbReference type="Pfam" id="PF00109">
    <property type="entry name" value="ketoacyl-synt"/>
    <property type="match status" value="1"/>
</dbReference>
<dbReference type="InterPro" id="IPR057326">
    <property type="entry name" value="KR_dom"/>
</dbReference>
<dbReference type="SUPFAM" id="SSF55048">
    <property type="entry name" value="Probable ACP-binding domain of malonyl-CoA ACP transacylase"/>
    <property type="match status" value="1"/>
</dbReference>
<sequence>MTSDDKVLSYLKKVTAELHTTRQRLREAEAAVDEPIAIVGMGCRFPGGVASPDDLWDLVQRGGDAITPFPKDRGWDLENLFDPDPDAVGKTYVTEGGFLDGAGDFDAAHFGMSPREAMATDPQQRQLLETAWETFEDAGINPASLRDSDIGVFTGVATNGYSMNADSSLDEYQGYLATGSANSVASGRISYSLGLLGPAVTVDTGCSSSLVAMHWAVQALRAGDCSMALAGGAMVMATPGAFVVFSLQRGMAKDGRCKSFADAADGTSWSEGVGLILLERLSVAQRNGHKVLAVIRGTAVNQDGASNGLTAPSGPAQQRVIRQALASAGLTPTDVDAVEAHGTGTVLGDPIEAQAVIATYGQNRPEDRPLWLGSLKSNIGHTQAAAGVGGVIKMVQALRHGVLPKTLHADEPTSKVDWSAGDVRLLAEAQPWPESDRPRRAGVSSFGVSGTNAHLILEQAPAPEAVEETPEPAGLVSAGGVVPWVLSAAVPAALRAQATRLAEQPDGSLVDIGFTLASSRAVLDHRAVIVAADRAEAVAGLAALVADETSNAVVSGRTVVEGKTVFVFPGQGAQWVGMGADLLKSSPVFAARMAECAAVLDPLTGFSLLEVISTGGDLDRVDVVQPASFAVMVSLAAVWEAAGVKPDAVIGHSQGEIAAACVTGVLSLADAAKVVVLRSQAIAEDLAGRGGMMSVAAAADKIDLSQWAGQLSVAAINGPTATVFAGDVAALAELEARCIAEGYRTRVIPVDYASHSHQVDAIADRLREVLADLTVQPGTVPWWSTVDSQWIEPGTADAEYWLRNLRQTVQFAQAVRSLAEAGFGAFVEASSHPVLTAPIQEALDELELDNTVVTGTLRREDGGATRLLLSLAHLHVHGVTVDWTALFTGAGAQRISLPTYAFQHQHYWLERSGMSGDLTSTGLGNADHPLLGAVAQLPDTGGTLLTGRVARSSHGWLADHIVGDSVLIPGAALVELAIRAGDEVNCPTLRELAIVRPVVLPDDSPVFLQVLVGAADGNGDRDIRIYSRFAGSPQWTENATGTLGADLPAAPAPIATWPPAGAEALSVADQPGMEAAWTKDGEVYAEVRLAENYSKSASRFGLHPALLDAALRASAFAAPQDAGEGMLLPFSWNEVQLHAAGASAARVHLRVTGADTLAITLTDSAGAPVASIGSLMMRTVDPAQLQAASGPAVGGDALFEVRWRQLTAESTSTAVVLGESPLAEALLRGGAVGEPSGSIATLLEARGGHVPEFVLLPVAASVGDLADAARQSVTQTLTAIQDWLTDDRFAEARLVVVTSLAIGTGPEDKLNGIADAGVWGLVRTAQSEYPGRFVLADVDGSDESATALLAALGSGEPQLAVRAGAVTVPRLARAEAAEPSWQWPTEGTVLITGGTGKLGSELARHLVTQHGIRHLILASRTGPDAPGADTLTQELTELGAEVRVAACDIADRTAVKELLNSVPSEAPLTGVVHTAGVVGDNLLPNLTADQLAQVLRPKVDAALVLDELTRDHELTAFVTYSSIAGLTGGPGQGPYSAANAFLDALAYRRRAQGLPATSIAWGLWGGEGGMGGALAEAEWARLRRSGMIPIEPAQGPAMLDAVTAVSTALVVAAPLDLRAVDRDAVPALLRGLVRGTAAGEAVSPAAASSRGAELSAKLGGLSEKEQETLLADLVATECAHLLGYDNHADLDRLRGFVDLGMTSLNGVELRNVLGARTGLRLPAALIFDYANILELARYLRLQLVDSAGEGAAFTELARLEAAVAGSELDEESRTKLVNGLAQLLWTLQDGRAQPGADQHEVGLATASDDEMFALIDEELGLS</sequence>
<dbReference type="Gene3D" id="3.40.366.10">
    <property type="entry name" value="Malonyl-Coenzyme A Acyl Carrier Protein, domain 2"/>
    <property type="match status" value="1"/>
</dbReference>
<dbReference type="InterPro" id="IPR009081">
    <property type="entry name" value="PP-bd_ACP"/>
</dbReference>
<dbReference type="Pfam" id="PF00550">
    <property type="entry name" value="PP-binding"/>
    <property type="match status" value="1"/>
</dbReference>
<dbReference type="SMART" id="SM00822">
    <property type="entry name" value="PKS_KR"/>
    <property type="match status" value="1"/>
</dbReference>
<dbReference type="Pfam" id="PF21089">
    <property type="entry name" value="PKS_DH_N"/>
    <property type="match status" value="1"/>
</dbReference>
<evidence type="ECO:0000259" key="10">
    <source>
        <dbReference type="PROSITE" id="PS50075"/>
    </source>
</evidence>
<reference evidence="13 14" key="1">
    <citation type="submission" date="2020-08" db="EMBL/GenBank/DDBJ databases">
        <title>Sequencing the genomes of 1000 actinobacteria strains.</title>
        <authorList>
            <person name="Klenk H.-P."/>
        </authorList>
    </citation>
    <scope>NUCLEOTIDE SEQUENCE [LARGE SCALE GENOMIC DNA]</scope>
    <source>
        <strain evidence="13 14">DSM 44230</strain>
    </source>
</reference>
<dbReference type="EMBL" id="JACHMH010000001">
    <property type="protein sequence ID" value="MBB4680170.1"/>
    <property type="molecule type" value="Genomic_DNA"/>
</dbReference>
<dbReference type="Pfam" id="PF16197">
    <property type="entry name" value="KAsynt_C_assoc"/>
    <property type="match status" value="1"/>
</dbReference>
<dbReference type="InterPro" id="IPR016036">
    <property type="entry name" value="Malonyl_transacylase_ACP-bd"/>
</dbReference>
<dbReference type="InterPro" id="IPR050091">
    <property type="entry name" value="PKS_NRPS_Biosynth_Enz"/>
</dbReference>
<feature type="active site" description="Proton donor; for dehydratase activity" evidence="9">
    <location>
        <position position="1108"/>
    </location>
</feature>